<protein>
    <submittedName>
        <fullName evidence="8">Monosaccharide-transporting ATPase</fullName>
    </submittedName>
</protein>
<feature type="domain" description="ABC transporter" evidence="7">
    <location>
        <begin position="20"/>
        <end position="257"/>
    </location>
</feature>
<evidence type="ECO:0000259" key="7">
    <source>
        <dbReference type="PROSITE" id="PS50893"/>
    </source>
</evidence>
<keyword evidence="5" id="KW-0547">Nucleotide-binding</keyword>
<dbReference type="AlphaFoldDB" id="K2NXL5"/>
<dbReference type="OrthoDB" id="9805029at2"/>
<evidence type="ECO:0000256" key="1">
    <source>
        <dbReference type="ARBA" id="ARBA00005417"/>
    </source>
</evidence>
<dbReference type="GO" id="GO:0016887">
    <property type="term" value="F:ATP hydrolysis activity"/>
    <property type="evidence" value="ECO:0007669"/>
    <property type="project" value="InterPro"/>
</dbReference>
<dbReference type="SUPFAM" id="SSF52540">
    <property type="entry name" value="P-loop containing nucleoside triphosphate hydrolases"/>
    <property type="match status" value="2"/>
</dbReference>
<evidence type="ECO:0000256" key="5">
    <source>
        <dbReference type="ARBA" id="ARBA00022741"/>
    </source>
</evidence>
<keyword evidence="2" id="KW-0813">Transport</keyword>
<dbReference type="InterPro" id="IPR050107">
    <property type="entry name" value="ABC_carbohydrate_import_ATPase"/>
</dbReference>
<evidence type="ECO:0000256" key="3">
    <source>
        <dbReference type="ARBA" id="ARBA00022597"/>
    </source>
</evidence>
<dbReference type="InterPro" id="IPR027417">
    <property type="entry name" value="P-loop_NTPase"/>
</dbReference>
<dbReference type="InterPro" id="IPR017871">
    <property type="entry name" value="ABC_transporter-like_CS"/>
</dbReference>
<dbReference type="CDD" id="cd03216">
    <property type="entry name" value="ABC_Carb_Monos_I"/>
    <property type="match status" value="1"/>
</dbReference>
<keyword evidence="4" id="KW-0677">Repeat</keyword>
<gene>
    <name evidence="8" type="ORF">NA8A_11193</name>
</gene>
<dbReference type="PROSITE" id="PS50893">
    <property type="entry name" value="ABC_TRANSPORTER_2"/>
    <property type="match status" value="2"/>
</dbReference>
<evidence type="ECO:0000256" key="6">
    <source>
        <dbReference type="ARBA" id="ARBA00022840"/>
    </source>
</evidence>
<dbReference type="RefSeq" id="WP_009756627.1">
    <property type="nucleotide sequence ID" value="NZ_AMSI01000006.1"/>
</dbReference>
<keyword evidence="9" id="KW-1185">Reference proteome</keyword>
<keyword evidence="6" id="KW-0067">ATP-binding</keyword>
<evidence type="ECO:0000313" key="8">
    <source>
        <dbReference type="EMBL" id="EKF42624.1"/>
    </source>
</evidence>
<proteinExistence type="inferred from homology"/>
<dbReference type="Proteomes" id="UP000007374">
    <property type="component" value="Unassembled WGS sequence"/>
</dbReference>
<dbReference type="InterPro" id="IPR003593">
    <property type="entry name" value="AAA+_ATPase"/>
</dbReference>
<dbReference type="SMART" id="SM00382">
    <property type="entry name" value="AAA"/>
    <property type="match status" value="2"/>
</dbReference>
<dbReference type="PROSITE" id="PS00211">
    <property type="entry name" value="ABC_TRANSPORTER_1"/>
    <property type="match status" value="1"/>
</dbReference>
<dbReference type="GO" id="GO:0005524">
    <property type="term" value="F:ATP binding"/>
    <property type="evidence" value="ECO:0007669"/>
    <property type="project" value="UniProtKB-KW"/>
</dbReference>
<dbReference type="PATRIC" id="fig|1231190.3.peg.2334"/>
<comment type="similarity">
    <text evidence="1">Belongs to the ABC transporter superfamily.</text>
</comment>
<reference evidence="8 9" key="1">
    <citation type="journal article" date="2012" name="J. Bacteriol.">
        <title>Genome Sequence of Nitratireductor indicus Type Strain C115.</title>
        <authorList>
            <person name="Lai Q."/>
            <person name="Li G."/>
            <person name="Yu Z."/>
            <person name="Shao Z."/>
        </authorList>
    </citation>
    <scope>NUCLEOTIDE SEQUENCE [LARGE SCALE GENOMIC DNA]</scope>
    <source>
        <strain evidence="8 9">C115</strain>
    </source>
</reference>
<dbReference type="CDD" id="cd03215">
    <property type="entry name" value="ABC_Carb_Monos_II"/>
    <property type="match status" value="1"/>
</dbReference>
<dbReference type="InterPro" id="IPR003439">
    <property type="entry name" value="ABC_transporter-like_ATP-bd"/>
</dbReference>
<dbReference type="STRING" id="721133.SAMN05216176_106272"/>
<dbReference type="EMBL" id="AMSI01000006">
    <property type="protein sequence ID" value="EKF42624.1"/>
    <property type="molecule type" value="Genomic_DNA"/>
</dbReference>
<comment type="caution">
    <text evidence="8">The sequence shown here is derived from an EMBL/GenBank/DDBJ whole genome shotgun (WGS) entry which is preliminary data.</text>
</comment>
<evidence type="ECO:0000256" key="2">
    <source>
        <dbReference type="ARBA" id="ARBA00022448"/>
    </source>
</evidence>
<sequence length="512" mass="54699">MGQASAELERSEDTRRTPVLSASSIAMSFGATQAIRQVDLDLYRGEVHALLGGNGAGKSTLVKILLGALRPTKGSLAVEGEATSFRSVRHAISKGIFPIYQHLSQFPDLTVRENLAAFSLGMARGMLASKAMPSDEVMRGWLSEVGLTLSLDALCRELSIGEMQLLEIARAIAQEAKVLVLDEPTAALTHAESEVLLQTIDKLRARGTAILFISHKLDEVVAVADRLTVIRDGVCAISGAVMEDISTRDIVLAMVGKDVAPITDIAPHKDDVVVAIRDLRLRQGAEPVHFEVARGEVVGLAGIVGSGADRIAEAIAGALEPVSGVVMIEETAVRAGRRKEAVANGIGFVPTDRHADGVFSILGVLQNTSAASHGLISRWGFLRKRQEHRQAHEILERIGLFPFRFEFEAADFSGGNQQKLVVARNLLIDGLKLLVMCEPTRGVDVAARRAIHEVVLEASQRGVCVIVASSDIDELLSICHRVLIVQDQAITGAFARGAQRQDIIGALAGAAA</sequence>
<keyword evidence="3" id="KW-0762">Sugar transport</keyword>
<dbReference type="Pfam" id="PF00005">
    <property type="entry name" value="ABC_tran"/>
    <property type="match status" value="2"/>
</dbReference>
<accession>K2NXL5</accession>
<evidence type="ECO:0000313" key="9">
    <source>
        <dbReference type="Proteomes" id="UP000007374"/>
    </source>
</evidence>
<dbReference type="Gene3D" id="3.40.50.300">
    <property type="entry name" value="P-loop containing nucleotide triphosphate hydrolases"/>
    <property type="match status" value="2"/>
</dbReference>
<name>K2NXL5_9HYPH</name>
<evidence type="ECO:0000256" key="4">
    <source>
        <dbReference type="ARBA" id="ARBA00022737"/>
    </source>
</evidence>
<dbReference type="PANTHER" id="PTHR43790">
    <property type="entry name" value="CARBOHYDRATE TRANSPORT ATP-BINDING PROTEIN MG119-RELATED"/>
    <property type="match status" value="1"/>
</dbReference>
<dbReference type="eggNOG" id="COG1129">
    <property type="taxonomic scope" value="Bacteria"/>
</dbReference>
<feature type="domain" description="ABC transporter" evidence="7">
    <location>
        <begin position="267"/>
        <end position="512"/>
    </location>
</feature>
<dbReference type="PANTHER" id="PTHR43790:SF9">
    <property type="entry name" value="GALACTOFURANOSE TRANSPORTER ATP-BINDING PROTEIN YTFR"/>
    <property type="match status" value="1"/>
</dbReference>
<organism evidence="8 9">
    <name type="scientific">Nitratireductor indicus C115</name>
    <dbReference type="NCBI Taxonomy" id="1231190"/>
    <lineage>
        <taxon>Bacteria</taxon>
        <taxon>Pseudomonadati</taxon>
        <taxon>Pseudomonadota</taxon>
        <taxon>Alphaproteobacteria</taxon>
        <taxon>Hyphomicrobiales</taxon>
        <taxon>Phyllobacteriaceae</taxon>
        <taxon>Nitratireductor</taxon>
    </lineage>
</organism>